<dbReference type="InterPro" id="IPR018327">
    <property type="entry name" value="BHD_2"/>
</dbReference>
<feature type="region of interest" description="Disordered" evidence="7">
    <location>
        <begin position="1"/>
        <end position="136"/>
    </location>
</feature>
<dbReference type="GO" id="GO:0071942">
    <property type="term" value="C:XPC complex"/>
    <property type="evidence" value="ECO:0007669"/>
    <property type="project" value="TreeGrafter"/>
</dbReference>
<protein>
    <submittedName>
        <fullName evidence="11">Putative rad4 family protein</fullName>
    </submittedName>
</protein>
<name>A0A1W2TUM8_ROSNE</name>
<dbReference type="InterPro" id="IPR036985">
    <property type="entry name" value="Transglutaminase-like_sf"/>
</dbReference>
<dbReference type="Pfam" id="PF10404">
    <property type="entry name" value="BHD_2"/>
    <property type="match status" value="1"/>
</dbReference>
<dbReference type="EMBL" id="DF977523">
    <property type="protein sequence ID" value="GAP92330.1"/>
    <property type="molecule type" value="Genomic_DNA"/>
</dbReference>
<dbReference type="InterPro" id="IPR018325">
    <property type="entry name" value="Rad4/PNGase_transGLS-fold"/>
</dbReference>
<reference evidence="11" key="1">
    <citation type="submission" date="2016-03" db="EMBL/GenBank/DDBJ databases">
        <title>Draft genome sequence of Rosellinia necatrix.</title>
        <authorList>
            <person name="Kanematsu S."/>
        </authorList>
    </citation>
    <scope>NUCLEOTIDE SEQUENCE [LARGE SCALE GENOMIC DNA]</scope>
    <source>
        <strain evidence="11">W97</strain>
    </source>
</reference>
<keyword evidence="12" id="KW-1185">Reference proteome</keyword>
<keyword evidence="3" id="KW-0227">DNA damage</keyword>
<dbReference type="InterPro" id="IPR018328">
    <property type="entry name" value="Rad4_beta-hairpin_dom3"/>
</dbReference>
<dbReference type="STRING" id="77044.A0A1W2TUM8"/>
<evidence type="ECO:0000259" key="9">
    <source>
        <dbReference type="SMART" id="SM01031"/>
    </source>
</evidence>
<dbReference type="FunFam" id="3.30.70.2460:FF:000001">
    <property type="entry name" value="DNA repair protein Rad4 family"/>
    <property type="match status" value="1"/>
</dbReference>
<dbReference type="GO" id="GO:0006298">
    <property type="term" value="P:mismatch repair"/>
    <property type="evidence" value="ECO:0007669"/>
    <property type="project" value="TreeGrafter"/>
</dbReference>
<feature type="compositionally biased region" description="Basic residues" evidence="7">
    <location>
        <begin position="1"/>
        <end position="10"/>
    </location>
</feature>
<feature type="compositionally biased region" description="Basic residues" evidence="7">
    <location>
        <begin position="403"/>
        <end position="422"/>
    </location>
</feature>
<dbReference type="OMA" id="TWPGKTK"/>
<dbReference type="GO" id="GO:0003684">
    <property type="term" value="F:damaged DNA binding"/>
    <property type="evidence" value="ECO:0007669"/>
    <property type="project" value="InterPro"/>
</dbReference>
<feature type="compositionally biased region" description="Acidic residues" evidence="7">
    <location>
        <begin position="926"/>
        <end position="935"/>
    </location>
</feature>
<feature type="region of interest" description="Disordered" evidence="7">
    <location>
        <begin position="387"/>
        <end position="430"/>
    </location>
</feature>
<dbReference type="InterPro" id="IPR004583">
    <property type="entry name" value="DNA_repair_Rad4"/>
</dbReference>
<dbReference type="Gene3D" id="2.20.20.110">
    <property type="entry name" value="Rad4, beta-hairpin domain BHD1"/>
    <property type="match status" value="1"/>
</dbReference>
<feature type="coiled-coil region" evidence="6">
    <location>
        <begin position="811"/>
        <end position="847"/>
    </location>
</feature>
<keyword evidence="6" id="KW-0175">Coiled coil</keyword>
<dbReference type="InterPro" id="IPR042488">
    <property type="entry name" value="Rad4_BHD3_sf"/>
</dbReference>
<keyword evidence="5" id="KW-0539">Nucleus</keyword>
<dbReference type="GO" id="GO:0003697">
    <property type="term" value="F:single-stranded DNA binding"/>
    <property type="evidence" value="ECO:0007669"/>
    <property type="project" value="TreeGrafter"/>
</dbReference>
<dbReference type="SMART" id="SM01032">
    <property type="entry name" value="BHD_3"/>
    <property type="match status" value="1"/>
</dbReference>
<gene>
    <name evidence="11" type="ORF">SAMD00023353_7800510</name>
</gene>
<evidence type="ECO:0000259" key="10">
    <source>
        <dbReference type="SMART" id="SM01032"/>
    </source>
</evidence>
<dbReference type="PANTHER" id="PTHR12135:SF2">
    <property type="entry name" value="DNA REPAIR PROTEIN RAD34"/>
    <property type="match status" value="1"/>
</dbReference>
<dbReference type="PANTHER" id="PTHR12135">
    <property type="entry name" value="DNA REPAIR PROTEIN XP-C / RAD4"/>
    <property type="match status" value="1"/>
</dbReference>
<feature type="compositionally biased region" description="Basic and acidic residues" evidence="7">
    <location>
        <begin position="50"/>
        <end position="61"/>
    </location>
</feature>
<dbReference type="InterPro" id="IPR018326">
    <property type="entry name" value="Rad4_beta-hairpin_dom1"/>
</dbReference>
<evidence type="ECO:0000256" key="4">
    <source>
        <dbReference type="ARBA" id="ARBA00023204"/>
    </source>
</evidence>
<dbReference type="GO" id="GO:0000111">
    <property type="term" value="C:nucleotide-excision repair factor 2 complex"/>
    <property type="evidence" value="ECO:0007669"/>
    <property type="project" value="TreeGrafter"/>
</dbReference>
<dbReference type="Gene3D" id="3.90.260.10">
    <property type="entry name" value="Transglutaminase-like"/>
    <property type="match status" value="1"/>
</dbReference>
<comment type="similarity">
    <text evidence="2">Belongs to the XPC family.</text>
</comment>
<dbReference type="Pfam" id="PF10403">
    <property type="entry name" value="BHD_1"/>
    <property type="match status" value="1"/>
</dbReference>
<feature type="compositionally biased region" description="Acidic residues" evidence="7">
    <location>
        <begin position="1002"/>
        <end position="1018"/>
    </location>
</feature>
<evidence type="ECO:0000256" key="6">
    <source>
        <dbReference type="SAM" id="Coils"/>
    </source>
</evidence>
<evidence type="ECO:0000313" key="12">
    <source>
        <dbReference type="Proteomes" id="UP000054516"/>
    </source>
</evidence>
<dbReference type="GO" id="GO:0006289">
    <property type="term" value="P:nucleotide-excision repair"/>
    <property type="evidence" value="ECO:0007669"/>
    <property type="project" value="InterPro"/>
</dbReference>
<feature type="compositionally biased region" description="Basic residues" evidence="7">
    <location>
        <begin position="976"/>
        <end position="994"/>
    </location>
</feature>
<feature type="region of interest" description="Disordered" evidence="7">
    <location>
        <begin position="233"/>
        <end position="269"/>
    </location>
</feature>
<evidence type="ECO:0000313" key="11">
    <source>
        <dbReference type="EMBL" id="GAP92330.1"/>
    </source>
</evidence>
<accession>A0A1W2TUM8</accession>
<evidence type="ECO:0000256" key="5">
    <source>
        <dbReference type="ARBA" id="ARBA00023242"/>
    </source>
</evidence>
<feature type="domain" description="Rad4 beta-hairpin" evidence="10">
    <location>
        <begin position="751"/>
        <end position="825"/>
    </location>
</feature>
<dbReference type="Pfam" id="PF10405">
    <property type="entry name" value="BHD_3"/>
    <property type="match status" value="1"/>
</dbReference>
<sequence>MPPHVPRKRLLPSNGEEGHIAKRPRKANNETTPVVNLPARKPTLWDDLDSGSKKGSAEKTRAALQQMQEDGDDSTSLSSLSDAQFEDVPTAEHQKTGQGVDGSDDDEDMEFEDVPSHKLQQHQHHHQEPEPEEEQGDLELTLYQDNRILPLASELGKKGPSKREKAIRIATHCIHVQFLLWHNAVRNSWLCDQEVHAILLSHLPARMWEEVDRWKRNSGLEIPEYAYCRETSTKKNTKGKGKGKGKEKLSRPSRDWSEAADRLEKGAPDMSQGDPLFRLMKSLIAWWKQRFRSTAPGLRKWGYMNARRLGKLRAAFEKEEHDTERFGERVENIDKFRQLAQGCVGSRDIGAQLFTALLRALGLEARMVANVQPLGFSWSKTEDADEEIGQLANGKKTSERAAKTKGAKKRGAPIRPARRQRKKSDSEALKIDLDDSDEYAELLDESEDSSSIADATEDTLLKQPKSKLYDKDLEFPHYWTEILSPVTNKYITVDPIVKCIIGTNRDLIESLEPRGGKADKAKQMIAYCVAFSQDGTAKDVTVRYLRKQIFPGKTKGVRMPEQKIPIYNKHGKIRRYDEFNWFKSIMRGYARGDKSHPITEADEWEESTDLKPIQPEKKEVKEGEETLQYYKTSKEYVLQRHLKREEALLPDAAPVKVFRNKGKGSKVEEEDVYLRKDVVSVKSAETWHKQGRAPIDGAQPLKHAPYRAATTNRRREIAEAEAATGQKVLQPLYSFDQTDWIIPDPIKDGIIPKNEYGNIDMFAEHMCPEGAVHVPYRGAVRVCKRLEIDFAEAVVGFEFGHRMAVPVIQGVVIAQEHHDRLVEELEKDEAERARKEDEKRRKAALSTWRRFLMGLRIADRIRQEYGHLDESMDVLDHGGEGQDNPEANMNEEDMGGGFLPEGYEEEEPEKTEPRQTSSFFAAPNPSDDDEGEDPFQVEYHGRALPTRSHDATSDAELNSEVETELADVATETSKKVAPKSKSKPLRSNRRRTRRNRDALSDEDRDEDDEDFNPSDGDS</sequence>
<evidence type="ECO:0000259" key="8">
    <source>
        <dbReference type="SMART" id="SM01030"/>
    </source>
</evidence>
<dbReference type="Pfam" id="PF03835">
    <property type="entry name" value="Rad4"/>
    <property type="match status" value="1"/>
</dbReference>
<feature type="compositionally biased region" description="Basic and acidic residues" evidence="7">
    <location>
        <begin position="244"/>
        <end position="267"/>
    </location>
</feature>
<evidence type="ECO:0000256" key="7">
    <source>
        <dbReference type="SAM" id="MobiDB-lite"/>
    </source>
</evidence>
<dbReference type="AlphaFoldDB" id="A0A1W2TUM8"/>
<dbReference type="OrthoDB" id="300780at2759"/>
<dbReference type="SMART" id="SM01031">
    <property type="entry name" value="BHD_2"/>
    <property type="match status" value="1"/>
</dbReference>
<dbReference type="GO" id="GO:0005737">
    <property type="term" value="C:cytoplasm"/>
    <property type="evidence" value="ECO:0007669"/>
    <property type="project" value="TreeGrafter"/>
</dbReference>
<dbReference type="SMART" id="SM01030">
    <property type="entry name" value="BHD_1"/>
    <property type="match status" value="1"/>
</dbReference>
<keyword evidence="4" id="KW-0234">DNA repair</keyword>
<evidence type="ECO:0000256" key="3">
    <source>
        <dbReference type="ARBA" id="ARBA00022763"/>
    </source>
</evidence>
<organism evidence="11">
    <name type="scientific">Rosellinia necatrix</name>
    <name type="common">White root-rot fungus</name>
    <dbReference type="NCBI Taxonomy" id="77044"/>
    <lineage>
        <taxon>Eukaryota</taxon>
        <taxon>Fungi</taxon>
        <taxon>Dikarya</taxon>
        <taxon>Ascomycota</taxon>
        <taxon>Pezizomycotina</taxon>
        <taxon>Sordariomycetes</taxon>
        <taxon>Xylariomycetidae</taxon>
        <taxon>Xylariales</taxon>
        <taxon>Xylariaceae</taxon>
        <taxon>Rosellinia</taxon>
    </lineage>
</organism>
<dbReference type="Gene3D" id="3.30.70.2460">
    <property type="entry name" value="Rad4, beta-hairpin domain BHD3"/>
    <property type="match status" value="1"/>
</dbReference>
<feature type="region of interest" description="Disordered" evidence="7">
    <location>
        <begin position="872"/>
        <end position="1018"/>
    </location>
</feature>
<proteinExistence type="inferred from homology"/>
<comment type="subcellular location">
    <subcellularLocation>
        <location evidence="1">Nucleus</location>
    </subcellularLocation>
</comment>
<evidence type="ECO:0000256" key="1">
    <source>
        <dbReference type="ARBA" id="ARBA00004123"/>
    </source>
</evidence>
<feature type="compositionally biased region" description="Acidic residues" evidence="7">
    <location>
        <begin position="102"/>
        <end position="113"/>
    </location>
</feature>
<dbReference type="Proteomes" id="UP000054516">
    <property type="component" value="Unassembled WGS sequence"/>
</dbReference>
<evidence type="ECO:0000256" key="2">
    <source>
        <dbReference type="ARBA" id="ARBA00009525"/>
    </source>
</evidence>
<feature type="domain" description="Rad4 beta-hairpin" evidence="8">
    <location>
        <begin position="620"/>
        <end position="679"/>
    </location>
</feature>
<dbReference type="SUPFAM" id="SSF54001">
    <property type="entry name" value="Cysteine proteinases"/>
    <property type="match status" value="1"/>
</dbReference>
<dbReference type="InterPro" id="IPR038765">
    <property type="entry name" value="Papain-like_cys_pep_sf"/>
</dbReference>
<feature type="domain" description="Rad4 beta-hairpin" evidence="9">
    <location>
        <begin position="681"/>
        <end position="744"/>
    </location>
</feature>